<dbReference type="SUPFAM" id="SSF109910">
    <property type="entry name" value="YgfY-like"/>
    <property type="match status" value="1"/>
</dbReference>
<dbReference type="GO" id="GO:0006105">
    <property type="term" value="P:succinate metabolic process"/>
    <property type="evidence" value="ECO:0007669"/>
    <property type="project" value="TreeGrafter"/>
</dbReference>
<accession>A0A370DPP5</accession>
<dbReference type="PANTHER" id="PTHR39585:SF1">
    <property type="entry name" value="FAD ASSEMBLY FACTOR SDHE"/>
    <property type="match status" value="1"/>
</dbReference>
<evidence type="ECO:0000256" key="3">
    <source>
        <dbReference type="ARBA" id="ARBA00019418"/>
    </source>
</evidence>
<evidence type="ECO:0000313" key="6">
    <source>
        <dbReference type="EMBL" id="RDH86354.1"/>
    </source>
</evidence>
<dbReference type="PANTHER" id="PTHR39585">
    <property type="entry name" value="FAD ASSEMBLY FACTOR SDHE"/>
    <property type="match status" value="1"/>
</dbReference>
<reference evidence="6 7" key="1">
    <citation type="journal article" date="2018" name="ISME J.">
        <title>Endosymbiont genomes yield clues of tubeworm success.</title>
        <authorList>
            <person name="Li Y."/>
            <person name="Liles M.R."/>
            <person name="Halanych K.M."/>
        </authorList>
    </citation>
    <scope>NUCLEOTIDE SEQUENCE [LARGE SCALE GENOMIC DNA]</scope>
    <source>
        <strain evidence="6">A1462</strain>
    </source>
</reference>
<dbReference type="InterPro" id="IPR036714">
    <property type="entry name" value="SDH_sf"/>
</dbReference>
<proteinExistence type="inferred from homology"/>
<keyword evidence="5" id="KW-0143">Chaperone</keyword>
<dbReference type="GO" id="GO:0005737">
    <property type="term" value="C:cytoplasm"/>
    <property type="evidence" value="ECO:0007669"/>
    <property type="project" value="UniProtKB-SubCell"/>
</dbReference>
<dbReference type="InterPro" id="IPR005631">
    <property type="entry name" value="SDH"/>
</dbReference>
<name>A0A370DPP5_9GAMM</name>
<evidence type="ECO:0000256" key="5">
    <source>
        <dbReference type="ARBA" id="ARBA00023186"/>
    </source>
</evidence>
<gene>
    <name evidence="6" type="ORF">DIZ78_09285</name>
</gene>
<protein>
    <recommendedName>
        <fullName evidence="3">FAD assembly factor SdhE</fullName>
    </recommendedName>
</protein>
<evidence type="ECO:0000256" key="2">
    <source>
        <dbReference type="ARBA" id="ARBA00008571"/>
    </source>
</evidence>
<evidence type="ECO:0000256" key="1">
    <source>
        <dbReference type="ARBA" id="ARBA00004496"/>
    </source>
</evidence>
<dbReference type="AlphaFoldDB" id="A0A370DPP5"/>
<comment type="subcellular location">
    <subcellularLocation>
        <location evidence="1">Cytoplasm</location>
    </subcellularLocation>
</comment>
<dbReference type="Gene3D" id="1.10.150.250">
    <property type="entry name" value="Flavinator of succinate dehydrogenase"/>
    <property type="match status" value="1"/>
</dbReference>
<comment type="caution">
    <text evidence="6">The sequence shown here is derived from an EMBL/GenBank/DDBJ whole genome shotgun (WGS) entry which is preliminary data.</text>
</comment>
<dbReference type="Proteomes" id="UP000254771">
    <property type="component" value="Unassembled WGS sequence"/>
</dbReference>
<organism evidence="6 7">
    <name type="scientific">endosymbiont of Escarpia spicata</name>
    <dbReference type="NCBI Taxonomy" id="2200908"/>
    <lineage>
        <taxon>Bacteria</taxon>
        <taxon>Pseudomonadati</taxon>
        <taxon>Pseudomonadota</taxon>
        <taxon>Gammaproteobacteria</taxon>
        <taxon>sulfur-oxidizing symbionts</taxon>
    </lineage>
</organism>
<sequence length="90" mass="10422">MPTSETAEINRLRWQCRRGMLELDLLLIAFLENEYSSLDREARKGFATLLEYPDQTLQSWLISGSKIADKQMVEIVQIIRQGGRGHEAER</sequence>
<dbReference type="EMBL" id="QFXE01000010">
    <property type="protein sequence ID" value="RDH86354.1"/>
    <property type="molecule type" value="Genomic_DNA"/>
</dbReference>
<evidence type="ECO:0000256" key="4">
    <source>
        <dbReference type="ARBA" id="ARBA00022490"/>
    </source>
</evidence>
<evidence type="ECO:0000313" key="7">
    <source>
        <dbReference type="Proteomes" id="UP000254771"/>
    </source>
</evidence>
<dbReference type="Pfam" id="PF03937">
    <property type="entry name" value="Sdh5"/>
    <property type="match status" value="1"/>
</dbReference>
<keyword evidence="4" id="KW-0963">Cytoplasm</keyword>
<keyword evidence="7" id="KW-1185">Reference proteome</keyword>
<dbReference type="InterPro" id="IPR050531">
    <property type="entry name" value="SdhE_FAD_assembly_factor"/>
</dbReference>
<comment type="similarity">
    <text evidence="2">Belongs to the SdhE FAD assembly factor family.</text>
</comment>